<evidence type="ECO:0000256" key="2">
    <source>
        <dbReference type="ARBA" id="ARBA00022603"/>
    </source>
</evidence>
<evidence type="ECO:0000313" key="6">
    <source>
        <dbReference type="EMBL" id="GGG25425.1"/>
    </source>
</evidence>
<dbReference type="GO" id="GO:0032259">
    <property type="term" value="P:methylation"/>
    <property type="evidence" value="ECO:0007669"/>
    <property type="project" value="UniProtKB-KW"/>
</dbReference>
<dbReference type="InterPro" id="IPR004557">
    <property type="entry name" value="PrmC-related"/>
</dbReference>
<dbReference type="GO" id="GO:0008170">
    <property type="term" value="F:N-methyltransferase activity"/>
    <property type="evidence" value="ECO:0007669"/>
    <property type="project" value="UniProtKB-ARBA"/>
</dbReference>
<reference evidence="6" key="1">
    <citation type="journal article" date="2014" name="Int. J. Syst. Evol. Microbiol.">
        <title>Complete genome sequence of Corynebacterium casei LMG S-19264T (=DSM 44701T), isolated from a smear-ripened cheese.</title>
        <authorList>
            <consortium name="US DOE Joint Genome Institute (JGI-PGF)"/>
            <person name="Walter F."/>
            <person name="Albersmeier A."/>
            <person name="Kalinowski J."/>
            <person name="Ruckert C."/>
        </authorList>
    </citation>
    <scope>NUCLEOTIDE SEQUENCE</scope>
    <source>
        <strain evidence="6">CCM 7905</strain>
    </source>
</reference>
<proteinExistence type="inferred from homology"/>
<feature type="domain" description="Methyltransferase small" evidence="5">
    <location>
        <begin position="68"/>
        <end position="212"/>
    </location>
</feature>
<protein>
    <submittedName>
        <fullName evidence="6">Methylase</fullName>
    </submittedName>
</protein>
<evidence type="ECO:0000256" key="1">
    <source>
        <dbReference type="ARBA" id="ARBA00006149"/>
    </source>
</evidence>
<comment type="caution">
    <text evidence="6">The sequence shown here is derived from an EMBL/GenBank/DDBJ whole genome shotgun (WGS) entry which is preliminary data.</text>
</comment>
<dbReference type="InterPro" id="IPR029063">
    <property type="entry name" value="SAM-dependent_MTases_sf"/>
</dbReference>
<evidence type="ECO:0000313" key="7">
    <source>
        <dbReference type="Proteomes" id="UP000654257"/>
    </source>
</evidence>
<reference evidence="6" key="2">
    <citation type="submission" date="2020-09" db="EMBL/GenBank/DDBJ databases">
        <authorList>
            <person name="Sun Q."/>
            <person name="Sedlacek I."/>
        </authorList>
    </citation>
    <scope>NUCLEOTIDE SEQUENCE</scope>
    <source>
        <strain evidence="6">CCM 7905</strain>
    </source>
</reference>
<evidence type="ECO:0000256" key="4">
    <source>
        <dbReference type="ARBA" id="ARBA00022691"/>
    </source>
</evidence>
<evidence type="ECO:0000256" key="3">
    <source>
        <dbReference type="ARBA" id="ARBA00022679"/>
    </source>
</evidence>
<keyword evidence="2 6" id="KW-0489">Methyltransferase</keyword>
<dbReference type="SUPFAM" id="SSF53335">
    <property type="entry name" value="S-adenosyl-L-methionine-dependent methyltransferases"/>
    <property type="match status" value="1"/>
</dbReference>
<dbReference type="GO" id="GO:0003676">
    <property type="term" value="F:nucleic acid binding"/>
    <property type="evidence" value="ECO:0007669"/>
    <property type="project" value="InterPro"/>
</dbReference>
<evidence type="ECO:0000259" key="5">
    <source>
        <dbReference type="Pfam" id="PF05175"/>
    </source>
</evidence>
<gene>
    <name evidence="6" type="ORF">GCM10007304_44120</name>
</gene>
<dbReference type="InterPro" id="IPR052190">
    <property type="entry name" value="Euk-Arch_PrmC-MTase"/>
</dbReference>
<dbReference type="Proteomes" id="UP000654257">
    <property type="component" value="Unassembled WGS sequence"/>
</dbReference>
<keyword evidence="7" id="KW-1185">Reference proteome</keyword>
<sequence>MAKSFHGRGCRFGAGFLTVGRGYTLDVNLHKVRSPVVSSEPSSAAAVAELDPSIIGPDVYAPQDDSWLLCQAVADAGVAVDARVLDMCTGSGAVGLEAARLGARSVTAYDISPAAVECAARQARSENLDVDVRLGSFDDAAELSAFDVVLCNPPYVPAEAVPVEIGLERAWNAGPDGRIVLDRLCESAADLVQKGGVLMLVQSEFADPDKSLQMLSDNGFRVREVVRSTIAFGPVMDAQARWLERTGRLEIGRRTEELVVIRADR</sequence>
<dbReference type="GO" id="GO:0008276">
    <property type="term" value="F:protein methyltransferase activity"/>
    <property type="evidence" value="ECO:0007669"/>
    <property type="project" value="TreeGrafter"/>
</dbReference>
<accession>A0A917LHL4</accession>
<dbReference type="PANTHER" id="PTHR45875">
    <property type="entry name" value="METHYLTRANSFERASE N6AMT1"/>
    <property type="match status" value="1"/>
</dbReference>
<dbReference type="GO" id="GO:0035657">
    <property type="term" value="C:eRF1 methyltransferase complex"/>
    <property type="evidence" value="ECO:0007669"/>
    <property type="project" value="TreeGrafter"/>
</dbReference>
<keyword evidence="3" id="KW-0808">Transferase</keyword>
<dbReference type="PROSITE" id="PS00092">
    <property type="entry name" value="N6_MTASE"/>
    <property type="match status" value="1"/>
</dbReference>
<keyword evidence="4" id="KW-0949">S-adenosyl-L-methionine</keyword>
<dbReference type="NCBIfam" id="TIGR00537">
    <property type="entry name" value="hemK_rel_arch"/>
    <property type="match status" value="1"/>
</dbReference>
<organism evidence="6 7">
    <name type="scientific">Rhodococcoides trifolii</name>
    <dbReference type="NCBI Taxonomy" id="908250"/>
    <lineage>
        <taxon>Bacteria</taxon>
        <taxon>Bacillati</taxon>
        <taxon>Actinomycetota</taxon>
        <taxon>Actinomycetes</taxon>
        <taxon>Mycobacteriales</taxon>
        <taxon>Nocardiaceae</taxon>
        <taxon>Rhodococcoides</taxon>
    </lineage>
</organism>
<dbReference type="PANTHER" id="PTHR45875:SF1">
    <property type="entry name" value="METHYLTRANSFERASE N6AMT1"/>
    <property type="match status" value="1"/>
</dbReference>
<dbReference type="Pfam" id="PF05175">
    <property type="entry name" value="MTS"/>
    <property type="match status" value="1"/>
</dbReference>
<dbReference type="InterPro" id="IPR007848">
    <property type="entry name" value="Small_mtfrase_dom"/>
</dbReference>
<comment type="similarity">
    <text evidence="1">Belongs to the eukaryotic/archaeal PrmC-related family.</text>
</comment>
<dbReference type="GO" id="GO:0008757">
    <property type="term" value="F:S-adenosylmethionine-dependent methyltransferase activity"/>
    <property type="evidence" value="ECO:0007669"/>
    <property type="project" value="TreeGrafter"/>
</dbReference>
<dbReference type="CDD" id="cd02440">
    <property type="entry name" value="AdoMet_MTases"/>
    <property type="match status" value="1"/>
</dbReference>
<dbReference type="EMBL" id="BMCU01000006">
    <property type="protein sequence ID" value="GGG25425.1"/>
    <property type="molecule type" value="Genomic_DNA"/>
</dbReference>
<name>A0A917LHL4_9NOCA</name>
<dbReference type="Gene3D" id="3.40.50.150">
    <property type="entry name" value="Vaccinia Virus protein VP39"/>
    <property type="match status" value="1"/>
</dbReference>
<dbReference type="InterPro" id="IPR002052">
    <property type="entry name" value="DNA_methylase_N6_adenine_CS"/>
</dbReference>
<dbReference type="AlphaFoldDB" id="A0A917LHL4"/>